<organism evidence="3 4">
    <name type="scientific">Nitrospira tepida</name>
    <dbReference type="NCBI Taxonomy" id="2973512"/>
    <lineage>
        <taxon>Bacteria</taxon>
        <taxon>Pseudomonadati</taxon>
        <taxon>Nitrospirota</taxon>
        <taxon>Nitrospiria</taxon>
        <taxon>Nitrospirales</taxon>
        <taxon>Nitrospiraceae</taxon>
        <taxon>Nitrospira</taxon>
    </lineage>
</organism>
<dbReference type="GO" id="GO:0016853">
    <property type="term" value="F:isomerase activity"/>
    <property type="evidence" value="ECO:0007669"/>
    <property type="project" value="UniProtKB-KW"/>
</dbReference>
<reference evidence="3" key="1">
    <citation type="submission" date="2022-10" db="EMBL/GenBank/DDBJ databases">
        <authorList>
            <person name="Koch H."/>
        </authorList>
    </citation>
    <scope>NUCLEOTIDE SEQUENCE</scope>
    <source>
        <strain evidence="3">DNF</strain>
    </source>
</reference>
<dbReference type="Gene3D" id="3.40.50.2000">
    <property type="entry name" value="Glycogen Phosphorylase B"/>
    <property type="match status" value="2"/>
</dbReference>
<dbReference type="SUPFAM" id="SSF53756">
    <property type="entry name" value="UDP-Glycosyltransferase/glycogen phosphorylase"/>
    <property type="match status" value="1"/>
</dbReference>
<dbReference type="InterPro" id="IPR003331">
    <property type="entry name" value="UDP_GlcNAc_Epimerase_2_dom"/>
</dbReference>
<dbReference type="NCBIfam" id="TIGR00236">
    <property type="entry name" value="wecB"/>
    <property type="match status" value="1"/>
</dbReference>
<feature type="domain" description="UDP-N-acetylglucosamine 2-epimerase" evidence="2">
    <location>
        <begin position="22"/>
        <end position="361"/>
    </location>
</feature>
<keyword evidence="1" id="KW-0413">Isomerase</keyword>
<comment type="similarity">
    <text evidence="1">Belongs to the UDP-N-acetylglucosamine 2-epimerase family.</text>
</comment>
<evidence type="ECO:0000313" key="4">
    <source>
        <dbReference type="Proteomes" id="UP001179121"/>
    </source>
</evidence>
<dbReference type="Proteomes" id="UP001179121">
    <property type="component" value="Chromosome"/>
</dbReference>
<dbReference type="CDD" id="cd03786">
    <property type="entry name" value="GTB_UDP-GlcNAc_2-Epimerase"/>
    <property type="match status" value="1"/>
</dbReference>
<evidence type="ECO:0000256" key="1">
    <source>
        <dbReference type="RuleBase" id="RU003513"/>
    </source>
</evidence>
<dbReference type="RefSeq" id="WP_289269383.1">
    <property type="nucleotide sequence ID" value="NZ_OX365700.1"/>
</dbReference>
<dbReference type="PANTHER" id="PTHR43174">
    <property type="entry name" value="UDP-N-ACETYLGLUCOSAMINE 2-EPIMERASE"/>
    <property type="match status" value="1"/>
</dbReference>
<evidence type="ECO:0000259" key="2">
    <source>
        <dbReference type="Pfam" id="PF02350"/>
    </source>
</evidence>
<name>A0AA86N1A1_9BACT</name>
<gene>
    <name evidence="3" type="ORF">DNFV4_03091</name>
</gene>
<evidence type="ECO:0000313" key="3">
    <source>
        <dbReference type="EMBL" id="CAI4032661.1"/>
    </source>
</evidence>
<dbReference type="AlphaFoldDB" id="A0AA86N1A1"/>
<protein>
    <submittedName>
        <fullName evidence="3">UDP-2,3-diacetamido-2,3-dideoxy-D-glucuronate 2-epimerase</fullName>
    </submittedName>
</protein>
<keyword evidence="4" id="KW-1185">Reference proteome</keyword>
<accession>A0AA86N1A1</accession>
<dbReference type="KEGG" id="nti:DNFV4_03091"/>
<sequence length="378" mass="41137">MNVMSIVGARPQFIKAAVVSRALRRSSVLHETLVHTGQHYDDNMSAVFFDELGIAAPDHHLGIGSHSQGVQTARMLEAIESLMVKAQPDRVLVYGDTNSTLAGALAAAKLHIPVAHVEAGLRSFNRRMPEEINRIVTDHLSTILFAPTTTAVEHLRCEGVPGSAIKLVGDVMYDAALYYAERATAKSAILSILGLKPGEYCLVTVHRAENTDAPDRLRAIVEALAEVAGEMRVVVPLHPRTRQALARIDLLAKLEAAVTVLDPVGYLDMISLEKHAQVIATDSGGVQKEAFFYRVPCVTLRDETEWVELLDLGWNRLAPPSSPACIRNALLAPDLRARGRQAPVDLYGGGEAVARIVACLEVAEGWSRPSGRRREDLF</sequence>
<dbReference type="EMBL" id="OX365700">
    <property type="protein sequence ID" value="CAI4032661.1"/>
    <property type="molecule type" value="Genomic_DNA"/>
</dbReference>
<dbReference type="PANTHER" id="PTHR43174:SF1">
    <property type="entry name" value="UDP-N-ACETYLGLUCOSAMINE 2-EPIMERASE"/>
    <property type="match status" value="1"/>
</dbReference>
<dbReference type="Pfam" id="PF02350">
    <property type="entry name" value="Epimerase_2"/>
    <property type="match status" value="1"/>
</dbReference>
<dbReference type="InterPro" id="IPR029767">
    <property type="entry name" value="WecB-like"/>
</dbReference>
<proteinExistence type="inferred from homology"/>